<comment type="caution">
    <text evidence="2">The sequence shown here is derived from an EMBL/GenBank/DDBJ whole genome shotgun (WGS) entry which is preliminary data.</text>
</comment>
<proteinExistence type="predicted"/>
<protein>
    <submittedName>
        <fullName evidence="2">Uncharacterized protein</fullName>
    </submittedName>
</protein>
<dbReference type="Proteomes" id="UP001162156">
    <property type="component" value="Unassembled WGS sequence"/>
</dbReference>
<keyword evidence="3" id="KW-1185">Reference proteome</keyword>
<evidence type="ECO:0000313" key="3">
    <source>
        <dbReference type="Proteomes" id="UP001162156"/>
    </source>
</evidence>
<feature type="region of interest" description="Disordered" evidence="1">
    <location>
        <begin position="1"/>
        <end position="74"/>
    </location>
</feature>
<dbReference type="AlphaFoldDB" id="A0AAV8ZJU4"/>
<evidence type="ECO:0000313" key="2">
    <source>
        <dbReference type="EMBL" id="KAJ8965142.1"/>
    </source>
</evidence>
<reference evidence="2" key="1">
    <citation type="journal article" date="2023" name="Insect Mol. Biol.">
        <title>Genome sequencing provides insights into the evolution of gene families encoding plant cell wall-degrading enzymes in longhorned beetles.</title>
        <authorList>
            <person name="Shin N.R."/>
            <person name="Okamura Y."/>
            <person name="Kirsch R."/>
            <person name="Pauchet Y."/>
        </authorList>
    </citation>
    <scope>NUCLEOTIDE SEQUENCE</scope>
    <source>
        <strain evidence="2">RBIC_L_NR</strain>
    </source>
</reference>
<feature type="compositionally biased region" description="Basic and acidic residues" evidence="1">
    <location>
        <begin position="18"/>
        <end position="31"/>
    </location>
</feature>
<accession>A0AAV8ZJU4</accession>
<organism evidence="2 3">
    <name type="scientific">Rhamnusium bicolor</name>
    <dbReference type="NCBI Taxonomy" id="1586634"/>
    <lineage>
        <taxon>Eukaryota</taxon>
        <taxon>Metazoa</taxon>
        <taxon>Ecdysozoa</taxon>
        <taxon>Arthropoda</taxon>
        <taxon>Hexapoda</taxon>
        <taxon>Insecta</taxon>
        <taxon>Pterygota</taxon>
        <taxon>Neoptera</taxon>
        <taxon>Endopterygota</taxon>
        <taxon>Coleoptera</taxon>
        <taxon>Polyphaga</taxon>
        <taxon>Cucujiformia</taxon>
        <taxon>Chrysomeloidea</taxon>
        <taxon>Cerambycidae</taxon>
        <taxon>Lepturinae</taxon>
        <taxon>Rhagiini</taxon>
        <taxon>Rhamnusium</taxon>
    </lineage>
</organism>
<gene>
    <name evidence="2" type="ORF">NQ314_004367</name>
</gene>
<dbReference type="EMBL" id="JANEYF010001277">
    <property type="protein sequence ID" value="KAJ8965142.1"/>
    <property type="molecule type" value="Genomic_DNA"/>
</dbReference>
<feature type="compositionally biased region" description="Basic and acidic residues" evidence="1">
    <location>
        <begin position="41"/>
        <end position="74"/>
    </location>
</feature>
<name>A0AAV8ZJU4_9CUCU</name>
<evidence type="ECO:0000256" key="1">
    <source>
        <dbReference type="SAM" id="MobiDB-lite"/>
    </source>
</evidence>
<sequence length="74" mass="8304">MKTKSNTAVADVSSAKKPKLDKGPKHADRTKATPLKKSHKDKLPEKDSKFTKTDKKSDPTNLKEAKVKKFPNER</sequence>